<reference evidence="15" key="1">
    <citation type="journal article" date="2019" name="Int. J. Syst. Evol. Microbiol.">
        <title>The Global Catalogue of Microorganisms (GCM) 10K type strain sequencing project: providing services to taxonomists for standard genome sequencing and annotation.</title>
        <authorList>
            <consortium name="The Broad Institute Genomics Platform"/>
            <consortium name="The Broad Institute Genome Sequencing Center for Infectious Disease"/>
            <person name="Wu L."/>
            <person name="Ma J."/>
        </authorList>
    </citation>
    <scope>NUCLEOTIDE SEQUENCE [LARGE SCALE GENOMIC DNA]</scope>
    <source>
        <strain evidence="15">CECT 7297</strain>
    </source>
</reference>
<comment type="similarity">
    <text evidence="3">Belongs to the long-chain O-acyltransferase family.</text>
</comment>
<proteinExistence type="inferred from homology"/>
<evidence type="ECO:0000256" key="1">
    <source>
        <dbReference type="ARBA" id="ARBA00004771"/>
    </source>
</evidence>
<dbReference type="Pfam" id="PF06974">
    <property type="entry name" value="WS_DGAT_C"/>
    <property type="match status" value="1"/>
</dbReference>
<dbReference type="EMBL" id="JBHSDI010000007">
    <property type="protein sequence ID" value="MFC4258129.1"/>
    <property type="molecule type" value="Genomic_DNA"/>
</dbReference>
<dbReference type="InterPro" id="IPR004255">
    <property type="entry name" value="O-acyltransferase_WSD1_N"/>
</dbReference>
<evidence type="ECO:0000256" key="6">
    <source>
        <dbReference type="ARBA" id="ARBA00022679"/>
    </source>
</evidence>
<dbReference type="InterPro" id="IPR045034">
    <property type="entry name" value="O-acyltransferase_WSD1-like"/>
</dbReference>
<keyword evidence="9" id="KW-0012">Acyltransferase</keyword>
<evidence type="ECO:0000256" key="9">
    <source>
        <dbReference type="ARBA" id="ARBA00023315"/>
    </source>
</evidence>
<dbReference type="InterPro" id="IPR009721">
    <property type="entry name" value="O-acyltransferase_WSD1_C"/>
</dbReference>
<comment type="caution">
    <text evidence="14">The sequence shown here is derived from an EMBL/GenBank/DDBJ whole genome shotgun (WGS) entry which is preliminary data.</text>
</comment>
<evidence type="ECO:0000256" key="2">
    <source>
        <dbReference type="ARBA" id="ARBA00005189"/>
    </source>
</evidence>
<keyword evidence="15" id="KW-1185">Reference proteome</keyword>
<dbReference type="NCBIfam" id="TIGR02946">
    <property type="entry name" value="acyl_WS_DGAT"/>
    <property type="match status" value="1"/>
</dbReference>
<evidence type="ECO:0000313" key="15">
    <source>
        <dbReference type="Proteomes" id="UP001595798"/>
    </source>
</evidence>
<gene>
    <name evidence="14" type="ORF">ACFOZ5_03680</name>
</gene>
<feature type="domain" description="O-acyltransferase WSD1-like N-terminal" evidence="12">
    <location>
        <begin position="8"/>
        <end position="267"/>
    </location>
</feature>
<keyword evidence="6" id="KW-0808">Transferase</keyword>
<evidence type="ECO:0000313" key="14">
    <source>
        <dbReference type="EMBL" id="MFC4258129.1"/>
    </source>
</evidence>
<dbReference type="Gene3D" id="3.30.559.30">
    <property type="entry name" value="Nonribosomal peptide synthetase, condensation domain"/>
    <property type="match status" value="1"/>
</dbReference>
<sequence>MTGNREPMASVDAAWLRMESDNNPMMIAGVLILDRPIDIERLRDVLKARFLCFKRFRQRVIDEGDRAWWEVDPTFHIDHHLHRIGLPGGAGEAELQELIGDLISTPLNFRRPLWQMHLVEPFGEGAALVVRIHHCIADGLALVQVLLSFTDETDDQDGEDHSLLAVTELAERVFRPARGLIRRGLSLGQGLLGEGVGLIRHPSHLLDLARQGVATGMELAHLGLLPADPETFKPVLSGRKQVAWSAPLDLERVKATAHALAGTVNDVLLASVAGALREFLLAHEVQISSDIHVALPFNLRSREQPISELGNQFGLVVVPLPVGVDDPKARFGAVQKAMRELKSSAQPRATFGLLAVLGYGPAVLEKTTLEFLSKKTSLVVTNVPGPSTARFLAGARIRQPMVWVPQSGAVGLGLSILSYDGTVQFGIVADKSVPSDIQEVIRHFPAQFEVLAQNIKPSSKRTHRRRGKSGKKASED</sequence>
<name>A0ABV8QDV4_9GAMM</name>
<dbReference type="EC" id="2.3.1.20" evidence="4"/>
<dbReference type="Gene3D" id="3.30.559.10">
    <property type="entry name" value="Chloramphenicol acetyltransferase-like domain"/>
    <property type="match status" value="1"/>
</dbReference>
<dbReference type="Proteomes" id="UP001595798">
    <property type="component" value="Unassembled WGS sequence"/>
</dbReference>
<evidence type="ECO:0000256" key="10">
    <source>
        <dbReference type="ARBA" id="ARBA00048109"/>
    </source>
</evidence>
<evidence type="ECO:0000259" key="12">
    <source>
        <dbReference type="Pfam" id="PF03007"/>
    </source>
</evidence>
<organism evidence="14 15">
    <name type="scientific">Marinobacter lacisalsi</name>
    <dbReference type="NCBI Taxonomy" id="475979"/>
    <lineage>
        <taxon>Bacteria</taxon>
        <taxon>Pseudomonadati</taxon>
        <taxon>Pseudomonadota</taxon>
        <taxon>Gammaproteobacteria</taxon>
        <taxon>Pseudomonadales</taxon>
        <taxon>Marinobacteraceae</taxon>
        <taxon>Marinobacter</taxon>
    </lineage>
</organism>
<evidence type="ECO:0000256" key="3">
    <source>
        <dbReference type="ARBA" id="ARBA00009587"/>
    </source>
</evidence>
<comment type="pathway">
    <text evidence="2">Lipid metabolism.</text>
</comment>
<dbReference type="PANTHER" id="PTHR31650">
    <property type="entry name" value="O-ACYLTRANSFERASE (WSD1-LIKE) FAMILY PROTEIN"/>
    <property type="match status" value="1"/>
</dbReference>
<evidence type="ECO:0000256" key="7">
    <source>
        <dbReference type="ARBA" id="ARBA00022798"/>
    </source>
</evidence>
<comment type="catalytic activity">
    <reaction evidence="10">
        <text>an acyl-CoA + a 1,2-diacyl-sn-glycerol = a triacyl-sn-glycerol + CoA</text>
        <dbReference type="Rhea" id="RHEA:10868"/>
        <dbReference type="ChEBI" id="CHEBI:17815"/>
        <dbReference type="ChEBI" id="CHEBI:57287"/>
        <dbReference type="ChEBI" id="CHEBI:58342"/>
        <dbReference type="ChEBI" id="CHEBI:64615"/>
        <dbReference type="EC" id="2.3.1.20"/>
    </reaction>
</comment>
<dbReference type="InterPro" id="IPR014292">
    <property type="entry name" value="Acyl_transf_WS/DGAT"/>
</dbReference>
<feature type="compositionally biased region" description="Basic residues" evidence="11">
    <location>
        <begin position="458"/>
        <end position="476"/>
    </location>
</feature>
<evidence type="ECO:0000256" key="11">
    <source>
        <dbReference type="SAM" id="MobiDB-lite"/>
    </source>
</evidence>
<dbReference type="RefSeq" id="WP_379885492.1">
    <property type="nucleotide sequence ID" value="NZ_JBHSDI010000007.1"/>
</dbReference>
<keyword evidence="7" id="KW-0319">Glycerol metabolism</keyword>
<evidence type="ECO:0000259" key="13">
    <source>
        <dbReference type="Pfam" id="PF06974"/>
    </source>
</evidence>
<dbReference type="SUPFAM" id="SSF52777">
    <property type="entry name" value="CoA-dependent acyltransferases"/>
    <property type="match status" value="2"/>
</dbReference>
<feature type="domain" description="O-acyltransferase WSD1 C-terminal" evidence="13">
    <location>
        <begin position="310"/>
        <end position="451"/>
    </location>
</feature>
<evidence type="ECO:0000256" key="5">
    <source>
        <dbReference type="ARBA" id="ARBA00022516"/>
    </source>
</evidence>
<feature type="region of interest" description="Disordered" evidence="11">
    <location>
        <begin position="456"/>
        <end position="476"/>
    </location>
</feature>
<dbReference type="PANTHER" id="PTHR31650:SF1">
    <property type="entry name" value="WAX ESTER SYNTHASE_DIACYLGLYCEROL ACYLTRANSFERASE 4-RELATED"/>
    <property type="match status" value="1"/>
</dbReference>
<accession>A0ABV8QDV4</accession>
<keyword evidence="8" id="KW-0443">Lipid metabolism</keyword>
<keyword evidence="5" id="KW-0444">Lipid biosynthesis</keyword>
<evidence type="ECO:0000256" key="8">
    <source>
        <dbReference type="ARBA" id="ARBA00023098"/>
    </source>
</evidence>
<protein>
    <recommendedName>
        <fullName evidence="4">diacylglycerol O-acyltransferase</fullName>
        <ecNumber evidence="4">2.3.1.20</ecNumber>
    </recommendedName>
</protein>
<comment type="pathway">
    <text evidence="1">Glycerolipid metabolism; triacylglycerol biosynthesis.</text>
</comment>
<dbReference type="Pfam" id="PF03007">
    <property type="entry name" value="WS_DGAT_cat"/>
    <property type="match status" value="1"/>
</dbReference>
<evidence type="ECO:0000256" key="4">
    <source>
        <dbReference type="ARBA" id="ARBA00013244"/>
    </source>
</evidence>
<dbReference type="InterPro" id="IPR023213">
    <property type="entry name" value="CAT-like_dom_sf"/>
</dbReference>